<name>A0AAD5M6L4_PARTN</name>
<dbReference type="Proteomes" id="UP001196413">
    <property type="component" value="Unassembled WGS sequence"/>
</dbReference>
<dbReference type="EMBL" id="JAHQIW010000958">
    <property type="protein sequence ID" value="KAJ1350883.1"/>
    <property type="molecule type" value="Genomic_DNA"/>
</dbReference>
<comment type="caution">
    <text evidence="1">The sequence shown here is derived from an EMBL/GenBank/DDBJ whole genome shotgun (WGS) entry which is preliminary data.</text>
</comment>
<reference evidence="1" key="1">
    <citation type="submission" date="2021-06" db="EMBL/GenBank/DDBJ databases">
        <title>Parelaphostrongylus tenuis whole genome reference sequence.</title>
        <authorList>
            <person name="Garwood T.J."/>
            <person name="Larsen P.A."/>
            <person name="Fountain-Jones N.M."/>
            <person name="Garbe J.R."/>
            <person name="Macchietto M.G."/>
            <person name="Kania S.A."/>
            <person name="Gerhold R.W."/>
            <person name="Richards J.E."/>
            <person name="Wolf T.M."/>
        </authorList>
    </citation>
    <scope>NUCLEOTIDE SEQUENCE</scope>
    <source>
        <strain evidence="1">MNPRO001-30</strain>
        <tissue evidence="1">Meninges</tissue>
    </source>
</reference>
<protein>
    <submittedName>
        <fullName evidence="1">Uncharacterized protein</fullName>
    </submittedName>
</protein>
<keyword evidence="2" id="KW-1185">Reference proteome</keyword>
<evidence type="ECO:0000313" key="1">
    <source>
        <dbReference type="EMBL" id="KAJ1350883.1"/>
    </source>
</evidence>
<sequence>MVVRLHRLDKYKLKVQYCVYAHNPFNHQSSWMGEVFTCASECSGWCAEFLNRKSYECLKLEIIS</sequence>
<gene>
    <name evidence="1" type="ORF">KIN20_006794</name>
</gene>
<evidence type="ECO:0000313" key="2">
    <source>
        <dbReference type="Proteomes" id="UP001196413"/>
    </source>
</evidence>
<organism evidence="1 2">
    <name type="scientific">Parelaphostrongylus tenuis</name>
    <name type="common">Meningeal worm</name>
    <dbReference type="NCBI Taxonomy" id="148309"/>
    <lineage>
        <taxon>Eukaryota</taxon>
        <taxon>Metazoa</taxon>
        <taxon>Ecdysozoa</taxon>
        <taxon>Nematoda</taxon>
        <taxon>Chromadorea</taxon>
        <taxon>Rhabditida</taxon>
        <taxon>Rhabditina</taxon>
        <taxon>Rhabditomorpha</taxon>
        <taxon>Strongyloidea</taxon>
        <taxon>Metastrongylidae</taxon>
        <taxon>Parelaphostrongylus</taxon>
    </lineage>
</organism>
<dbReference type="AlphaFoldDB" id="A0AAD5M6L4"/>
<accession>A0AAD5M6L4</accession>
<proteinExistence type="predicted"/>